<proteinExistence type="predicted"/>
<dbReference type="AlphaFoldDB" id="A0A814ECB2"/>
<feature type="compositionally biased region" description="Low complexity" evidence="1">
    <location>
        <begin position="45"/>
        <end position="58"/>
    </location>
</feature>
<name>A0A814ECB2_9BILA</name>
<keyword evidence="3" id="KW-1185">Reference proteome</keyword>
<accession>A0A814ECB2</accession>
<organism evidence="2 3">
    <name type="scientific">Brachionus calyciflorus</name>
    <dbReference type="NCBI Taxonomy" id="104777"/>
    <lineage>
        <taxon>Eukaryota</taxon>
        <taxon>Metazoa</taxon>
        <taxon>Spiralia</taxon>
        <taxon>Gnathifera</taxon>
        <taxon>Rotifera</taxon>
        <taxon>Eurotatoria</taxon>
        <taxon>Monogononta</taxon>
        <taxon>Pseudotrocha</taxon>
        <taxon>Ploima</taxon>
        <taxon>Brachionidae</taxon>
        <taxon>Brachionus</taxon>
    </lineage>
</organism>
<protein>
    <submittedName>
        <fullName evidence="2">Uncharacterized protein</fullName>
    </submittedName>
</protein>
<comment type="caution">
    <text evidence="2">The sequence shown here is derived from an EMBL/GenBank/DDBJ whole genome shotgun (WGS) entry which is preliminary data.</text>
</comment>
<feature type="region of interest" description="Disordered" evidence="1">
    <location>
        <begin position="1"/>
        <end position="73"/>
    </location>
</feature>
<evidence type="ECO:0000313" key="2">
    <source>
        <dbReference type="EMBL" id="CAF0965475.1"/>
    </source>
</evidence>
<evidence type="ECO:0000313" key="3">
    <source>
        <dbReference type="Proteomes" id="UP000663879"/>
    </source>
</evidence>
<reference evidence="2" key="1">
    <citation type="submission" date="2021-02" db="EMBL/GenBank/DDBJ databases">
        <authorList>
            <person name="Nowell W R."/>
        </authorList>
    </citation>
    <scope>NUCLEOTIDE SEQUENCE</scope>
    <source>
        <strain evidence="2">Ploen Becks lab</strain>
    </source>
</reference>
<gene>
    <name evidence="2" type="ORF">OXX778_LOCUS14642</name>
</gene>
<evidence type="ECO:0000256" key="1">
    <source>
        <dbReference type="SAM" id="MobiDB-lite"/>
    </source>
</evidence>
<feature type="compositionally biased region" description="Polar residues" evidence="1">
    <location>
        <begin position="1"/>
        <end position="14"/>
    </location>
</feature>
<dbReference type="Proteomes" id="UP000663879">
    <property type="component" value="Unassembled WGS sequence"/>
</dbReference>
<dbReference type="EMBL" id="CAJNOC010003053">
    <property type="protein sequence ID" value="CAF0965475.1"/>
    <property type="molecule type" value="Genomic_DNA"/>
</dbReference>
<sequence length="185" mass="21468">MMNQRNLNDQTLSKSIKRKDTEEEGEEKTNIPVPKKSLREIPRPTHSQSQKTTTNNSTLRQNQQASRRLREAKDKEELRAIIVKESGDSLTKLQVDQEVNRRFRLLSSSKKMNMTNKSNDFSVNHQDINNKPDSNISHLDYYPAINQTNIDNQLNHHIKLHAEVDGLPEPVVFALLPRKTQKIYE</sequence>